<dbReference type="InterPro" id="IPR004358">
    <property type="entry name" value="Sig_transdc_His_kin-like_C"/>
</dbReference>
<dbReference type="Pfam" id="PF02518">
    <property type="entry name" value="HATPase_c"/>
    <property type="match status" value="1"/>
</dbReference>
<name>A0A8T9C604_9HELO</name>
<dbReference type="SMART" id="SM00448">
    <property type="entry name" value="REC"/>
    <property type="match status" value="1"/>
</dbReference>
<evidence type="ECO:0000256" key="4">
    <source>
        <dbReference type="ARBA" id="ARBA00022490"/>
    </source>
</evidence>
<dbReference type="Pfam" id="PF00512">
    <property type="entry name" value="HisKA"/>
    <property type="match status" value="1"/>
</dbReference>
<dbReference type="GO" id="GO:0005524">
    <property type="term" value="F:ATP binding"/>
    <property type="evidence" value="ECO:0007669"/>
    <property type="project" value="UniProtKB-KW"/>
</dbReference>
<keyword evidence="10" id="KW-0902">Two-component regulatory system</keyword>
<dbReference type="PANTHER" id="PTHR45339:SF1">
    <property type="entry name" value="HYBRID SIGNAL TRANSDUCTION HISTIDINE KINASE J"/>
    <property type="match status" value="1"/>
</dbReference>
<comment type="caution">
    <text evidence="16">The sequence shown here is derived from an EMBL/GenBank/DDBJ whole genome shotgun (WGS) entry which is preliminary data.</text>
</comment>
<evidence type="ECO:0000256" key="9">
    <source>
        <dbReference type="ARBA" id="ARBA00022840"/>
    </source>
</evidence>
<dbReference type="Pfam" id="PF08447">
    <property type="entry name" value="PAS_3"/>
    <property type="match status" value="1"/>
</dbReference>
<dbReference type="InterPro" id="IPR001610">
    <property type="entry name" value="PAC"/>
</dbReference>
<keyword evidence="6" id="KW-0808">Transferase</keyword>
<evidence type="ECO:0000259" key="13">
    <source>
        <dbReference type="PROSITE" id="PS50109"/>
    </source>
</evidence>
<evidence type="ECO:0000259" key="15">
    <source>
        <dbReference type="PROSITE" id="PS50113"/>
    </source>
</evidence>
<dbReference type="InterPro" id="IPR003661">
    <property type="entry name" value="HisK_dim/P_dom"/>
</dbReference>
<dbReference type="CDD" id="cd00130">
    <property type="entry name" value="PAS"/>
    <property type="match status" value="1"/>
</dbReference>
<gene>
    <name evidence="16" type="primary">NIK1_1</name>
    <name evidence="16" type="ORF">LSUE1_G004447</name>
</gene>
<proteinExistence type="predicted"/>
<dbReference type="InterPro" id="IPR011006">
    <property type="entry name" value="CheY-like_superfamily"/>
</dbReference>
<dbReference type="InterPro" id="IPR035965">
    <property type="entry name" value="PAS-like_dom_sf"/>
</dbReference>
<dbReference type="SUPFAM" id="SSF55874">
    <property type="entry name" value="ATPase domain of HSP90 chaperone/DNA topoisomerase II/histidine kinase"/>
    <property type="match status" value="1"/>
</dbReference>
<feature type="domain" description="PAC" evidence="15">
    <location>
        <begin position="369"/>
        <end position="421"/>
    </location>
</feature>
<dbReference type="GO" id="GO:1900745">
    <property type="term" value="P:positive regulation of p38MAPK cascade"/>
    <property type="evidence" value="ECO:0007669"/>
    <property type="project" value="UniProtKB-ARBA"/>
</dbReference>
<feature type="domain" description="Histidine kinase" evidence="13">
    <location>
        <begin position="580"/>
        <end position="806"/>
    </location>
</feature>
<dbReference type="CDD" id="cd17546">
    <property type="entry name" value="REC_hyHK_CKI1_RcsC-like"/>
    <property type="match status" value="1"/>
</dbReference>
<feature type="domain" description="Response regulatory" evidence="14">
    <location>
        <begin position="892"/>
        <end position="1010"/>
    </location>
</feature>
<dbReference type="SMART" id="SM00388">
    <property type="entry name" value="HisKA"/>
    <property type="match status" value="1"/>
</dbReference>
<dbReference type="SMART" id="SM00086">
    <property type="entry name" value="PAC"/>
    <property type="match status" value="1"/>
</dbReference>
<dbReference type="GO" id="GO:0009365">
    <property type="term" value="C:protein histidine kinase complex"/>
    <property type="evidence" value="ECO:0007669"/>
    <property type="project" value="UniProtKB-ARBA"/>
</dbReference>
<keyword evidence="7" id="KW-0547">Nucleotide-binding</keyword>
<evidence type="ECO:0000256" key="2">
    <source>
        <dbReference type="ARBA" id="ARBA00004496"/>
    </source>
</evidence>
<dbReference type="SUPFAM" id="SSF47384">
    <property type="entry name" value="Homodimeric domain of signal transducing histidine kinase"/>
    <property type="match status" value="1"/>
</dbReference>
<evidence type="ECO:0000256" key="8">
    <source>
        <dbReference type="ARBA" id="ARBA00022777"/>
    </source>
</evidence>
<evidence type="ECO:0000256" key="1">
    <source>
        <dbReference type="ARBA" id="ARBA00000085"/>
    </source>
</evidence>
<keyword evidence="9" id="KW-0067">ATP-binding</keyword>
<dbReference type="InterPro" id="IPR001789">
    <property type="entry name" value="Sig_transdc_resp-reg_receiver"/>
</dbReference>
<dbReference type="NCBIfam" id="TIGR00229">
    <property type="entry name" value="sensory_box"/>
    <property type="match status" value="1"/>
</dbReference>
<dbReference type="PANTHER" id="PTHR45339">
    <property type="entry name" value="HYBRID SIGNAL TRANSDUCTION HISTIDINE KINASE J"/>
    <property type="match status" value="1"/>
</dbReference>
<evidence type="ECO:0000256" key="11">
    <source>
        <dbReference type="ARBA" id="ARBA00054109"/>
    </source>
</evidence>
<feature type="modified residue" description="4-aspartylphosphate" evidence="12">
    <location>
        <position position="942"/>
    </location>
</feature>
<dbReference type="PROSITE" id="PS50110">
    <property type="entry name" value="RESPONSE_REGULATORY"/>
    <property type="match status" value="1"/>
</dbReference>
<dbReference type="Gene3D" id="3.40.50.2300">
    <property type="match status" value="1"/>
</dbReference>
<keyword evidence="8 16" id="KW-0418">Kinase</keyword>
<sequence length="1015" mass="112611">MGVDLQLAALRHLPVPTLVLSPKRTAVFANAAATRLLGPRDIQGFSPDGLGCTAKRGEDAEPVEVDVIVANAEVAFGQCCYRVLVSVLRADGGWHYVLCFEKSPHWDRDSGQKYAPEAGERVETNGGDVLVPKDEVTPTSKIKNGLTARPKADNTSVQLKLAVFDSCDTAAFMLSEDEQFYLTNKKLRSLLGDVMGGPDGCDGEKLRGKLEIWDEHFSRRLAHTELPGMRLVRSPRTPFQDYRCGFTHQVTGDRVVMNVSGECLYDDATGEFVGGICWCRDMQEYSDFVAQQQQRNLESHETICNFMPHMVWTTTPDGMCDWFSERWYNFTGLTPEESLGAGYAHAIHTDDLPILLNSWDIHNKAGAECSSEARYRRADGVYRWMLVRAAPCKDSSGKILKWYGTSTEIHELVINRIVNRRKADQVFTILAHAEVNLFAINRERKITMSEGGMIWETDGKTHPTAEFVGKNAIEVARNTQKGGIPEYEKNLQDILAGKIGMSSSEDLVGNNIYRTRMVAELEHDLLDGAQKPEVKGVLGLSIDITDMKQRAALEMDNTRLMVEEQAAKDSNRLKSQFLANMSHELRTPTAGVIGMVDLLGDDPTLSKDQREYVDSIQLSAKALLTIVNDILDFSKIESGRLDIEEVPFSLSTIIGELCKLLTMFAQQKGLDFVCEDTMDENLEVLGNPGRVRQVLSNLLMNALKFTKEGTVRIHVSSSVVESVAEDETIEVTFVIEDTGIGIEQSVLEKLFRPFSQGDSSTARLYGGTGLGLTISRNLADLMHGSIALESTPGTGSRATFKAPFKVSSWCQNHAFRTKFPSIPSLQFRHIPQDAFWKEPLAHRSINQDLLNQQISTSVTSYDHASKPFGSRASSMDAGNRVDLTPEQRRGTHVLVVEDNAINQAIALKTIRRLGFAVSAVWNGREALSYLASQPRPDIILVDVQMPVMDGYEATKLLREGDERLRGIPVVAMTASAIQGDREKCCEAGMDDYLAKPVEKGRLEEMLVRWAGRGRA</sequence>
<dbReference type="CDD" id="cd00082">
    <property type="entry name" value="HisKA"/>
    <property type="match status" value="1"/>
</dbReference>
<dbReference type="Proteomes" id="UP000469558">
    <property type="component" value="Unassembled WGS sequence"/>
</dbReference>
<reference evidence="16 17" key="1">
    <citation type="submission" date="2018-05" db="EMBL/GenBank/DDBJ databases">
        <title>Genome sequencing and assembly of the regulated plant pathogen Lachnellula willkommii and related sister species for the development of diagnostic species identification markers.</title>
        <authorList>
            <person name="Giroux E."/>
            <person name="Bilodeau G."/>
        </authorList>
    </citation>
    <scope>NUCLEOTIDE SEQUENCE [LARGE SCALE GENOMIC DNA]</scope>
    <source>
        <strain evidence="16 17">CBS 268.59</strain>
    </source>
</reference>
<dbReference type="EMBL" id="QGMK01000538">
    <property type="protein sequence ID" value="TVY81149.1"/>
    <property type="molecule type" value="Genomic_DNA"/>
</dbReference>
<evidence type="ECO:0000256" key="5">
    <source>
        <dbReference type="ARBA" id="ARBA00022553"/>
    </source>
</evidence>
<comment type="subcellular location">
    <subcellularLocation>
        <location evidence="2">Cytoplasm</location>
    </subcellularLocation>
</comment>
<dbReference type="InterPro" id="IPR036890">
    <property type="entry name" value="HATPase_C_sf"/>
</dbReference>
<keyword evidence="4" id="KW-0963">Cytoplasm</keyword>
<evidence type="ECO:0000313" key="16">
    <source>
        <dbReference type="EMBL" id="TVY81149.1"/>
    </source>
</evidence>
<organism evidence="16 17">
    <name type="scientific">Lachnellula suecica</name>
    <dbReference type="NCBI Taxonomy" id="602035"/>
    <lineage>
        <taxon>Eukaryota</taxon>
        <taxon>Fungi</taxon>
        <taxon>Dikarya</taxon>
        <taxon>Ascomycota</taxon>
        <taxon>Pezizomycotina</taxon>
        <taxon>Leotiomycetes</taxon>
        <taxon>Helotiales</taxon>
        <taxon>Lachnaceae</taxon>
        <taxon>Lachnellula</taxon>
    </lineage>
</organism>
<protein>
    <recommendedName>
        <fullName evidence="3">histidine kinase</fullName>
        <ecNumber evidence="3">2.7.13.3</ecNumber>
    </recommendedName>
</protein>
<dbReference type="GO" id="GO:0005737">
    <property type="term" value="C:cytoplasm"/>
    <property type="evidence" value="ECO:0007669"/>
    <property type="project" value="UniProtKB-SubCell"/>
</dbReference>
<dbReference type="SUPFAM" id="SSF55785">
    <property type="entry name" value="PYP-like sensor domain (PAS domain)"/>
    <property type="match status" value="1"/>
</dbReference>
<evidence type="ECO:0000313" key="17">
    <source>
        <dbReference type="Proteomes" id="UP000469558"/>
    </source>
</evidence>
<dbReference type="FunFam" id="1.10.287.130:FF:000002">
    <property type="entry name" value="Two-component osmosensing histidine kinase"/>
    <property type="match status" value="1"/>
</dbReference>
<dbReference type="OrthoDB" id="60033at2759"/>
<dbReference type="FunFam" id="3.30.565.10:FF:000010">
    <property type="entry name" value="Sensor histidine kinase RcsC"/>
    <property type="match status" value="1"/>
</dbReference>
<comment type="function">
    <text evidence="11">Involved in the control of the SAPK-dependent transcriptional response to peroxide stress. Regulates sty1 activity.</text>
</comment>
<dbReference type="PROSITE" id="PS50109">
    <property type="entry name" value="HIS_KIN"/>
    <property type="match status" value="1"/>
</dbReference>
<keyword evidence="5 12" id="KW-0597">Phosphoprotein</keyword>
<dbReference type="Gene3D" id="3.30.450.20">
    <property type="entry name" value="PAS domain"/>
    <property type="match status" value="1"/>
</dbReference>
<dbReference type="FunFam" id="3.30.450.20:FF:000099">
    <property type="entry name" value="Sensory box sensor histidine kinase"/>
    <property type="match status" value="1"/>
</dbReference>
<dbReference type="GO" id="GO:0000155">
    <property type="term" value="F:phosphorelay sensor kinase activity"/>
    <property type="evidence" value="ECO:0007669"/>
    <property type="project" value="InterPro"/>
</dbReference>
<dbReference type="SMART" id="SM00387">
    <property type="entry name" value="HATPase_c"/>
    <property type="match status" value="1"/>
</dbReference>
<dbReference type="EC" id="2.7.13.3" evidence="3"/>
<dbReference type="AlphaFoldDB" id="A0A8T9C604"/>
<dbReference type="PRINTS" id="PR00344">
    <property type="entry name" value="BCTRLSENSOR"/>
</dbReference>
<dbReference type="PROSITE" id="PS50113">
    <property type="entry name" value="PAC"/>
    <property type="match status" value="1"/>
</dbReference>
<evidence type="ECO:0000256" key="12">
    <source>
        <dbReference type="PROSITE-ProRule" id="PRU00169"/>
    </source>
</evidence>
<dbReference type="SUPFAM" id="SSF52172">
    <property type="entry name" value="CheY-like"/>
    <property type="match status" value="1"/>
</dbReference>
<accession>A0A8T9C604</accession>
<dbReference type="InterPro" id="IPR003594">
    <property type="entry name" value="HATPase_dom"/>
</dbReference>
<dbReference type="Gene3D" id="1.10.287.130">
    <property type="match status" value="1"/>
</dbReference>
<dbReference type="Gene3D" id="3.30.565.10">
    <property type="entry name" value="Histidine kinase-like ATPase, C-terminal domain"/>
    <property type="match status" value="1"/>
</dbReference>
<dbReference type="InterPro" id="IPR005467">
    <property type="entry name" value="His_kinase_dom"/>
</dbReference>
<evidence type="ECO:0000256" key="6">
    <source>
        <dbReference type="ARBA" id="ARBA00022679"/>
    </source>
</evidence>
<dbReference type="CDD" id="cd16922">
    <property type="entry name" value="HATPase_EvgS-ArcB-TorS-like"/>
    <property type="match status" value="1"/>
</dbReference>
<dbReference type="InterPro" id="IPR013655">
    <property type="entry name" value="PAS_fold_3"/>
</dbReference>
<keyword evidence="17" id="KW-1185">Reference proteome</keyword>
<dbReference type="Pfam" id="PF00072">
    <property type="entry name" value="Response_reg"/>
    <property type="match status" value="1"/>
</dbReference>
<dbReference type="InterPro" id="IPR036097">
    <property type="entry name" value="HisK_dim/P_sf"/>
</dbReference>
<dbReference type="InterPro" id="IPR000700">
    <property type="entry name" value="PAS-assoc_C"/>
</dbReference>
<dbReference type="InterPro" id="IPR000014">
    <property type="entry name" value="PAS"/>
</dbReference>
<evidence type="ECO:0000259" key="14">
    <source>
        <dbReference type="PROSITE" id="PS50110"/>
    </source>
</evidence>
<comment type="catalytic activity">
    <reaction evidence="1">
        <text>ATP + protein L-histidine = ADP + protein N-phospho-L-histidine.</text>
        <dbReference type="EC" id="2.7.13.3"/>
    </reaction>
</comment>
<evidence type="ECO:0000256" key="7">
    <source>
        <dbReference type="ARBA" id="ARBA00022741"/>
    </source>
</evidence>
<evidence type="ECO:0000256" key="3">
    <source>
        <dbReference type="ARBA" id="ARBA00012438"/>
    </source>
</evidence>
<evidence type="ECO:0000256" key="10">
    <source>
        <dbReference type="ARBA" id="ARBA00023012"/>
    </source>
</evidence>